<dbReference type="Proteomes" id="UP000003986">
    <property type="component" value="Unassembled WGS sequence"/>
</dbReference>
<dbReference type="SUPFAM" id="SSF63829">
    <property type="entry name" value="Calcium-dependent phosphotriesterase"/>
    <property type="match status" value="1"/>
</dbReference>
<accession>D6AI78</accession>
<organism evidence="1 2">
    <name type="scientific">Streptomyces filamentosus NRRL 15998</name>
    <dbReference type="NCBI Taxonomy" id="457431"/>
    <lineage>
        <taxon>Bacteria</taxon>
        <taxon>Bacillati</taxon>
        <taxon>Actinomycetota</taxon>
        <taxon>Actinomycetes</taxon>
        <taxon>Kitasatosporales</taxon>
        <taxon>Streptomycetaceae</taxon>
        <taxon>Streptomyces</taxon>
    </lineage>
</organism>
<reference evidence="2" key="1">
    <citation type="submission" date="2008-10" db="EMBL/GenBank/DDBJ databases">
        <authorList>
            <person name="Molnar K."/>
        </authorList>
    </citation>
    <scope>NUCLEOTIDE SEQUENCE [LARGE SCALE GENOMIC DNA]</scope>
    <source>
        <strain evidence="2">NRRL 15998</strain>
    </source>
</reference>
<evidence type="ECO:0000313" key="2">
    <source>
        <dbReference type="Proteomes" id="UP000003986"/>
    </source>
</evidence>
<evidence type="ECO:0000313" key="1">
    <source>
        <dbReference type="EMBL" id="EFE79133.2"/>
    </source>
</evidence>
<protein>
    <submittedName>
        <fullName evidence="1">Uncharacterized protein</fullName>
    </submittedName>
</protein>
<dbReference type="AlphaFoldDB" id="D6AI78"/>
<reference evidence="2" key="2">
    <citation type="submission" date="2008-12" db="EMBL/GenBank/DDBJ databases">
        <title>Annotation of Streptomyces roseosporus strain NRRL 15998.</title>
        <authorList>
            <consortium name="The Broad Institute Genome Sequencing Platform"/>
            <consortium name="Broad Institute Microbial Sequencing Center"/>
            <person name="Fischbach M."/>
            <person name="Ward D."/>
            <person name="Young S."/>
            <person name="Kodira C.D."/>
            <person name="Zeng Q."/>
            <person name="Koehrsen M."/>
            <person name="Godfrey P."/>
            <person name="Alvarado L."/>
            <person name="Berlin A.M."/>
            <person name="Borenstein D."/>
            <person name="Chen Z."/>
            <person name="Engels R."/>
            <person name="Freedman E."/>
            <person name="Gellesch M."/>
            <person name="Goldberg J."/>
            <person name="Griggs A."/>
            <person name="Gujja S."/>
            <person name="Heiman D.I."/>
            <person name="Hepburn T.A."/>
            <person name="Howarth C."/>
            <person name="Jen D."/>
            <person name="Larson L."/>
            <person name="Lewis B."/>
            <person name="Mehta T."/>
            <person name="Park D."/>
            <person name="Pearson M."/>
            <person name="Roberts A."/>
            <person name="Saif S."/>
            <person name="Shea T.D."/>
            <person name="Shenoy N."/>
            <person name="Sisk P."/>
            <person name="Stolte C."/>
            <person name="Sykes S.N."/>
            <person name="Walk T."/>
            <person name="White J."/>
            <person name="Yandava C."/>
            <person name="Straight P."/>
            <person name="Clardy J."/>
            <person name="Hung D."/>
            <person name="Kolter R."/>
            <person name="Mekalanos J."/>
            <person name="Walker S."/>
            <person name="Walsh C.T."/>
            <person name="Wieland B.L.C."/>
            <person name="Ilzarbe M."/>
            <person name="Galagan J."/>
            <person name="Nusbaum C."/>
            <person name="Birren B."/>
        </authorList>
    </citation>
    <scope>NUCLEOTIDE SEQUENCE [LARGE SCALE GENOMIC DNA]</scope>
    <source>
        <strain evidence="2">NRRL 15998</strain>
    </source>
</reference>
<gene>
    <name evidence="1" type="ORF">SSGG_06500</name>
</gene>
<name>D6AI78_STRFL</name>
<sequence>MGCRTFRTSARIHPVTTRKSHSVRTALVPYARLPRAHHGLHVLTSAVDVFGAAHWLLGEHAPQPGGDVPPFDALVVSVQPGGSIELTELSAVRARWPHLDRLPDGGFVVAASRARRYEDANQVQVFDAHGRETLSFSVGDAIEHLLVDEAGQIWVGHFDENPMGIRRWSATGRPTWMSDDAHIPGLFDCYALNVSGTAAWACPYTDFPLVEIRPDRRKRPVRVRENHVRGAKAVAVHGDRVAFYGGYGEEQDRLVHAELGEASVEQTDAGLLTLSDGSCPGRQRVVGRGSRIYVQAEPFTEWGVFDLSS</sequence>
<proteinExistence type="predicted"/>
<dbReference type="EMBL" id="DS999644">
    <property type="protein sequence ID" value="EFE79133.2"/>
    <property type="molecule type" value="Genomic_DNA"/>
</dbReference>